<dbReference type="PROSITE" id="PS50280">
    <property type="entry name" value="SET"/>
    <property type="match status" value="1"/>
</dbReference>
<reference evidence="2" key="1">
    <citation type="submission" date="2021-01" db="EMBL/GenBank/DDBJ databases">
        <authorList>
            <person name="Corre E."/>
            <person name="Pelletier E."/>
            <person name="Niang G."/>
            <person name="Scheremetjew M."/>
            <person name="Finn R."/>
            <person name="Kale V."/>
            <person name="Holt S."/>
            <person name="Cochrane G."/>
            <person name="Meng A."/>
            <person name="Brown T."/>
            <person name="Cohen L."/>
        </authorList>
    </citation>
    <scope>NUCLEOTIDE SEQUENCE</scope>
    <source>
        <strain evidence="2">UTEX LB 985</strain>
    </source>
</reference>
<organism evidence="2">
    <name type="scientific">Haptolina brevifila</name>
    <dbReference type="NCBI Taxonomy" id="156173"/>
    <lineage>
        <taxon>Eukaryota</taxon>
        <taxon>Haptista</taxon>
        <taxon>Haptophyta</taxon>
        <taxon>Prymnesiophyceae</taxon>
        <taxon>Prymnesiales</taxon>
        <taxon>Prymnesiaceae</taxon>
        <taxon>Haptolina</taxon>
    </lineage>
</organism>
<dbReference type="AlphaFoldDB" id="A0A7S2MJU8"/>
<name>A0A7S2MJU8_9EUKA</name>
<evidence type="ECO:0000313" key="2">
    <source>
        <dbReference type="EMBL" id="CAD9487653.1"/>
    </source>
</evidence>
<accession>A0A7S2MJU8</accession>
<dbReference type="InterPro" id="IPR001214">
    <property type="entry name" value="SET_dom"/>
</dbReference>
<dbReference type="InterPro" id="IPR046341">
    <property type="entry name" value="SET_dom_sf"/>
</dbReference>
<evidence type="ECO:0000259" key="1">
    <source>
        <dbReference type="PROSITE" id="PS50280"/>
    </source>
</evidence>
<dbReference type="Gene3D" id="2.170.270.10">
    <property type="entry name" value="SET domain"/>
    <property type="match status" value="1"/>
</dbReference>
<dbReference type="SUPFAM" id="SSF82199">
    <property type="entry name" value="SET domain"/>
    <property type="match status" value="1"/>
</dbReference>
<feature type="domain" description="SET" evidence="1">
    <location>
        <begin position="1"/>
        <end position="136"/>
    </location>
</feature>
<sequence length="174" mass="19564">MEVRRQYSPSHVARRSRGVVVAHGSQLQLGDLAGCYTGTLLGLKEREAKRVTGFEAYVFPVNATHVVDPTDDRGQVPTDTEHEMAFVNEPTGEAMPNLTPMEYRFGLCRDRHGRPGVPYYAVRQVLPGEELTVCYGPGFMRTYKTVCSESALVGRWTELQERLLRPLLILRTPN</sequence>
<protein>
    <recommendedName>
        <fullName evidence="1">SET domain-containing protein</fullName>
    </recommendedName>
</protein>
<dbReference type="EMBL" id="HBGU01048425">
    <property type="protein sequence ID" value="CAD9487653.1"/>
    <property type="molecule type" value="Transcribed_RNA"/>
</dbReference>
<gene>
    <name evidence="2" type="ORF">CBRE1094_LOCUS26389</name>
</gene>
<proteinExistence type="predicted"/>